<name>A0A1R1S4X0_9ACTN</name>
<feature type="compositionally biased region" description="Gly residues" evidence="11">
    <location>
        <begin position="385"/>
        <end position="394"/>
    </location>
</feature>
<dbReference type="InterPro" id="IPR003439">
    <property type="entry name" value="ABC_transporter-like_ATP-bd"/>
</dbReference>
<comment type="caution">
    <text evidence="13">The sequence shown here is derived from an EMBL/GenBank/DDBJ whole genome shotgun (WGS) entry which is preliminary data.</text>
</comment>
<evidence type="ECO:0000256" key="7">
    <source>
        <dbReference type="ARBA" id="ARBA00022967"/>
    </source>
</evidence>
<dbReference type="FunFam" id="3.40.50.300:FF:000589">
    <property type="entry name" value="ABC transporter, ATP-binding subunit"/>
    <property type="match status" value="1"/>
</dbReference>
<keyword evidence="4" id="KW-1003">Cell membrane</keyword>
<organism evidence="13 14">
    <name type="scientific">Streptomyces sparsogenes DSM 40356</name>
    <dbReference type="NCBI Taxonomy" id="1331668"/>
    <lineage>
        <taxon>Bacteria</taxon>
        <taxon>Bacillati</taxon>
        <taxon>Actinomycetota</taxon>
        <taxon>Actinomycetes</taxon>
        <taxon>Kitasatosporales</taxon>
        <taxon>Streptomycetaceae</taxon>
        <taxon>Streptomyces</taxon>
    </lineage>
</organism>
<dbReference type="PROSITE" id="PS50893">
    <property type="entry name" value="ABC_TRANSPORTER_2"/>
    <property type="match status" value="1"/>
</dbReference>
<dbReference type="EMBL" id="ASQP01000547">
    <property type="protein sequence ID" value="OMI33286.1"/>
    <property type="molecule type" value="Genomic_DNA"/>
</dbReference>
<dbReference type="Proteomes" id="UP000186168">
    <property type="component" value="Unassembled WGS sequence"/>
</dbReference>
<dbReference type="PROSITE" id="PS00211">
    <property type="entry name" value="ABC_TRANSPORTER_1"/>
    <property type="match status" value="1"/>
</dbReference>
<dbReference type="InterPro" id="IPR050763">
    <property type="entry name" value="ABC_transporter_ATP-binding"/>
</dbReference>
<evidence type="ECO:0000256" key="6">
    <source>
        <dbReference type="ARBA" id="ARBA00022840"/>
    </source>
</evidence>
<dbReference type="PANTHER" id="PTHR42711">
    <property type="entry name" value="ABC TRANSPORTER ATP-BINDING PROTEIN"/>
    <property type="match status" value="1"/>
</dbReference>
<dbReference type="InterPro" id="IPR017871">
    <property type="entry name" value="ABC_transporter-like_CS"/>
</dbReference>
<feature type="compositionally biased region" description="Gly residues" evidence="11">
    <location>
        <begin position="342"/>
        <end position="377"/>
    </location>
</feature>
<keyword evidence="8" id="KW-0472">Membrane</keyword>
<dbReference type="GO" id="GO:0005524">
    <property type="term" value="F:ATP binding"/>
    <property type="evidence" value="ECO:0007669"/>
    <property type="project" value="UniProtKB-KW"/>
</dbReference>
<dbReference type="AlphaFoldDB" id="A0A1R1S4X0"/>
<evidence type="ECO:0000313" key="14">
    <source>
        <dbReference type="Proteomes" id="UP000186168"/>
    </source>
</evidence>
<dbReference type="GO" id="GO:1900753">
    <property type="term" value="P:doxorubicin transport"/>
    <property type="evidence" value="ECO:0007669"/>
    <property type="project" value="InterPro"/>
</dbReference>
<evidence type="ECO:0000256" key="11">
    <source>
        <dbReference type="SAM" id="MobiDB-lite"/>
    </source>
</evidence>
<dbReference type="InterPro" id="IPR027417">
    <property type="entry name" value="P-loop_NTPase"/>
</dbReference>
<dbReference type="Pfam" id="PF00005">
    <property type="entry name" value="ABC_tran"/>
    <property type="match status" value="1"/>
</dbReference>
<dbReference type="RefSeq" id="WP_249025577.1">
    <property type="nucleotide sequence ID" value="NZ_ASQP01000547.1"/>
</dbReference>
<dbReference type="SUPFAM" id="SSF52540">
    <property type="entry name" value="P-loop containing nucleoside triphosphate hydrolases"/>
    <property type="match status" value="1"/>
</dbReference>
<evidence type="ECO:0000313" key="13">
    <source>
        <dbReference type="EMBL" id="OMI33286.1"/>
    </source>
</evidence>
<evidence type="ECO:0000256" key="5">
    <source>
        <dbReference type="ARBA" id="ARBA00022741"/>
    </source>
</evidence>
<evidence type="ECO:0000256" key="1">
    <source>
        <dbReference type="ARBA" id="ARBA00004413"/>
    </source>
</evidence>
<evidence type="ECO:0000256" key="2">
    <source>
        <dbReference type="ARBA" id="ARBA00012191"/>
    </source>
</evidence>
<gene>
    <name evidence="13" type="ORF">SPAR_42204</name>
</gene>
<keyword evidence="7" id="KW-1278">Translocase</keyword>
<evidence type="ECO:0000256" key="3">
    <source>
        <dbReference type="ARBA" id="ARBA00022448"/>
    </source>
</evidence>
<sequence>MDTAHAARWAVRTEGLRKRYGRKSALDGFDLAVGHGTVQGLLGPNGAGKTTAVRILATLARPSGGRATVAGFDVTRQPREVRRRIGLAGQYAAVAEMLTGRQNLVMFGRLFHLDKARAARRADELLSAFGLSEAAGTVAKEYSGGMRRRLDLAASMILAPTVLFLDEPTTGLDPRARNEVWEAVRSLVAGGTTVLLTTQYLDEADQLADRVAVIDRGRKIADDAPAQLKRAIGGDRIEVVVRETADLPAAVEAVARVMDEGAGQGAARGGGQGAEPAGPEVDREDRRVTAPVRDRVAALTEVARTLQERGVAVEDIGLRRPTLDEVFLRLTGRRTDEPGGQNEPGGPGGGRELNGPSGPGGPGGGPGKPGGRSGPSGPGRQDDPGGPGGTGGSGEPSAEEQAGAAGRTEAAA</sequence>
<keyword evidence="14" id="KW-1185">Reference proteome</keyword>
<feature type="compositionally biased region" description="Low complexity" evidence="11">
    <location>
        <begin position="395"/>
        <end position="412"/>
    </location>
</feature>
<feature type="domain" description="ABC transporter" evidence="12">
    <location>
        <begin position="11"/>
        <end position="241"/>
    </location>
</feature>
<evidence type="ECO:0000256" key="10">
    <source>
        <dbReference type="ARBA" id="ARBA00049985"/>
    </source>
</evidence>
<feature type="compositionally biased region" description="Gly residues" evidence="11">
    <location>
        <begin position="262"/>
        <end position="273"/>
    </location>
</feature>
<reference evidence="13 14" key="1">
    <citation type="submission" date="2013-05" db="EMBL/GenBank/DDBJ databases">
        <title>Genome sequence of Streptomyces sparsogenes DSM 40356.</title>
        <authorList>
            <person name="Coyne S."/>
            <person name="Seebeck F.P."/>
        </authorList>
    </citation>
    <scope>NUCLEOTIDE SEQUENCE [LARGE SCALE GENOMIC DNA]</scope>
    <source>
        <strain evidence="13 14">DSM 40356</strain>
    </source>
</reference>
<comment type="subcellular location">
    <subcellularLocation>
        <location evidence="1">Cell membrane</location>
        <topology evidence="1">Peripheral membrane protein</topology>
        <orientation evidence="1">Cytoplasmic side</orientation>
    </subcellularLocation>
</comment>
<dbReference type="GO" id="GO:0008559">
    <property type="term" value="F:ABC-type xenobiotic transporter activity"/>
    <property type="evidence" value="ECO:0007669"/>
    <property type="project" value="UniProtKB-EC"/>
</dbReference>
<feature type="region of interest" description="Disordered" evidence="11">
    <location>
        <begin position="330"/>
        <end position="412"/>
    </location>
</feature>
<proteinExistence type="inferred from homology"/>
<dbReference type="InterPro" id="IPR005894">
    <property type="entry name" value="DrrA"/>
</dbReference>
<feature type="compositionally biased region" description="Basic and acidic residues" evidence="11">
    <location>
        <begin position="280"/>
        <end position="289"/>
    </location>
</feature>
<dbReference type="GO" id="GO:0005886">
    <property type="term" value="C:plasma membrane"/>
    <property type="evidence" value="ECO:0007669"/>
    <property type="project" value="UniProtKB-SubCell"/>
</dbReference>
<dbReference type="GO" id="GO:0046677">
    <property type="term" value="P:response to antibiotic"/>
    <property type="evidence" value="ECO:0007669"/>
    <property type="project" value="UniProtKB-KW"/>
</dbReference>
<dbReference type="GO" id="GO:0016887">
    <property type="term" value="F:ATP hydrolysis activity"/>
    <property type="evidence" value="ECO:0007669"/>
    <property type="project" value="InterPro"/>
</dbReference>
<evidence type="ECO:0000256" key="4">
    <source>
        <dbReference type="ARBA" id="ARBA00022475"/>
    </source>
</evidence>
<dbReference type="GO" id="GO:0043215">
    <property type="term" value="P:daunorubicin transport"/>
    <property type="evidence" value="ECO:0007669"/>
    <property type="project" value="InterPro"/>
</dbReference>
<keyword evidence="5" id="KW-0547">Nucleotide-binding</keyword>
<evidence type="ECO:0000259" key="12">
    <source>
        <dbReference type="PROSITE" id="PS50893"/>
    </source>
</evidence>
<dbReference type="SMART" id="SM00382">
    <property type="entry name" value="AAA"/>
    <property type="match status" value="1"/>
</dbReference>
<dbReference type="InterPro" id="IPR003593">
    <property type="entry name" value="AAA+_ATPase"/>
</dbReference>
<accession>A0A1R1S4X0</accession>
<keyword evidence="9" id="KW-0046">Antibiotic resistance</keyword>
<evidence type="ECO:0000256" key="9">
    <source>
        <dbReference type="ARBA" id="ARBA00023251"/>
    </source>
</evidence>
<keyword evidence="3" id="KW-0813">Transport</keyword>
<keyword evidence="6 13" id="KW-0067">ATP-binding</keyword>
<dbReference type="PANTHER" id="PTHR42711:SF19">
    <property type="entry name" value="DOXORUBICIN RESISTANCE ATP-BINDING PROTEIN DRRA"/>
    <property type="match status" value="1"/>
</dbReference>
<dbReference type="NCBIfam" id="TIGR01188">
    <property type="entry name" value="drrA"/>
    <property type="match status" value="1"/>
</dbReference>
<protein>
    <recommendedName>
        <fullName evidence="2">ABC-type xenobiotic transporter</fullName>
        <ecNumber evidence="2">7.6.2.2</ecNumber>
    </recommendedName>
</protein>
<evidence type="ECO:0000256" key="8">
    <source>
        <dbReference type="ARBA" id="ARBA00023136"/>
    </source>
</evidence>
<feature type="region of interest" description="Disordered" evidence="11">
    <location>
        <begin position="262"/>
        <end position="289"/>
    </location>
</feature>
<dbReference type="EC" id="7.6.2.2" evidence="2"/>
<dbReference type="Gene3D" id="3.40.50.300">
    <property type="entry name" value="P-loop containing nucleotide triphosphate hydrolases"/>
    <property type="match status" value="1"/>
</dbReference>
<comment type="similarity">
    <text evidence="10">Belongs to the ABC transporter superfamily. Drug exporter-1 (DrugE1) (TC 3.A.1.105) family.</text>
</comment>